<dbReference type="AlphaFoldDB" id="A0A2H5XBV5"/>
<name>A0A2H5XBV5_9BACT</name>
<protein>
    <recommendedName>
        <fullName evidence="1">DUF1854 domain-containing protein</fullName>
    </recommendedName>
</protein>
<dbReference type="Proteomes" id="UP000236173">
    <property type="component" value="Unassembled WGS sequence"/>
</dbReference>
<accession>A0A2H5XBV5</accession>
<dbReference type="Pfam" id="PF08909">
    <property type="entry name" value="DUF1854"/>
    <property type="match status" value="1"/>
</dbReference>
<sequence length="174" mass="20412">MHGMDERNREPEPLAALRLVEPQQVHFWHDDEGRFCAEIDGEVFTDVKPVRNFPVQARDRLISLLDAADEEIAILTTVHGLDPASRQALEAELEKRYFIPVIQAIHHIEGRFGITRWFVMTDRGERVFDVRERGDVRYYPGRRVVIRDADGNLYEIPDYDRLDWRSRLLLEEAT</sequence>
<evidence type="ECO:0000259" key="1">
    <source>
        <dbReference type="Pfam" id="PF08909"/>
    </source>
</evidence>
<dbReference type="InterPro" id="IPR015005">
    <property type="entry name" value="DUF1854"/>
</dbReference>
<organism evidence="2 3">
    <name type="scientific">Candidatus Fervidibacter japonicus</name>
    <dbReference type="NCBI Taxonomy" id="2035412"/>
    <lineage>
        <taxon>Bacteria</taxon>
        <taxon>Candidatus Fervidibacterota</taxon>
        <taxon>Candidatus Fervidibacter</taxon>
    </lineage>
</organism>
<feature type="domain" description="DUF1854" evidence="1">
    <location>
        <begin position="45"/>
        <end position="172"/>
    </location>
</feature>
<gene>
    <name evidence="2" type="ORF">HRbin17_01180</name>
</gene>
<comment type="caution">
    <text evidence="2">The sequence shown here is derived from an EMBL/GenBank/DDBJ whole genome shotgun (WGS) entry which is preliminary data.</text>
</comment>
<evidence type="ECO:0000313" key="2">
    <source>
        <dbReference type="EMBL" id="GBC98666.1"/>
    </source>
</evidence>
<proteinExistence type="predicted"/>
<evidence type="ECO:0000313" key="3">
    <source>
        <dbReference type="Proteomes" id="UP000236173"/>
    </source>
</evidence>
<reference evidence="3" key="1">
    <citation type="submission" date="2017-09" db="EMBL/GenBank/DDBJ databases">
        <title>Metaegenomics of thermophilic ammonia-oxidizing enrichment culture.</title>
        <authorList>
            <person name="Kato S."/>
            <person name="Suzuki K."/>
        </authorList>
    </citation>
    <scope>NUCLEOTIDE SEQUENCE [LARGE SCALE GENOMIC DNA]</scope>
</reference>
<dbReference type="EMBL" id="BEHT01000013">
    <property type="protein sequence ID" value="GBC98666.1"/>
    <property type="molecule type" value="Genomic_DNA"/>
</dbReference>